<evidence type="ECO:0000313" key="4">
    <source>
        <dbReference type="Proteomes" id="UP000199220"/>
    </source>
</evidence>
<reference evidence="4" key="1">
    <citation type="submission" date="2016-10" db="EMBL/GenBank/DDBJ databases">
        <authorList>
            <person name="Varghese N."/>
            <person name="Submissions S."/>
        </authorList>
    </citation>
    <scope>NUCLEOTIDE SEQUENCE [LARGE SCALE GENOMIC DNA]</scope>
    <source>
        <strain evidence="4">DSM 21368</strain>
    </source>
</reference>
<dbReference type="EMBL" id="FNTX01000001">
    <property type="protein sequence ID" value="SEE20005.1"/>
    <property type="molecule type" value="Genomic_DNA"/>
</dbReference>
<dbReference type="PRINTS" id="PR00420">
    <property type="entry name" value="RNGMNOXGNASE"/>
</dbReference>
<dbReference type="InterPro" id="IPR002938">
    <property type="entry name" value="FAD-bd"/>
</dbReference>
<dbReference type="Gene3D" id="3.30.70.2450">
    <property type="match status" value="1"/>
</dbReference>
<name>A0A1H5GWL9_9MICO</name>
<dbReference type="InterPro" id="IPR036188">
    <property type="entry name" value="FAD/NAD-bd_sf"/>
</dbReference>
<dbReference type="STRING" id="648782.SAMN04488554_1780"/>
<dbReference type="PANTHER" id="PTHR43476:SF3">
    <property type="entry name" value="FAD-BINDING MONOOXYGENASE"/>
    <property type="match status" value="1"/>
</dbReference>
<accession>A0A1H5GWL9</accession>
<protein>
    <submittedName>
        <fullName evidence="3">3-(3-hydroxy-phenyl)propionate hydroxylase</fullName>
    </submittedName>
</protein>
<evidence type="ECO:0000313" key="3">
    <source>
        <dbReference type="EMBL" id="SEE20005.1"/>
    </source>
</evidence>
<dbReference type="SUPFAM" id="SSF51905">
    <property type="entry name" value="FAD/NAD(P)-binding domain"/>
    <property type="match status" value="1"/>
</dbReference>
<feature type="domain" description="FAD-binding" evidence="2">
    <location>
        <begin position="6"/>
        <end position="341"/>
    </location>
</feature>
<keyword evidence="4" id="KW-1185">Reference proteome</keyword>
<dbReference type="AlphaFoldDB" id="A0A1H5GWL9"/>
<dbReference type="Proteomes" id="UP000199220">
    <property type="component" value="Unassembled WGS sequence"/>
</dbReference>
<dbReference type="RefSeq" id="WP_217632380.1">
    <property type="nucleotide sequence ID" value="NZ_FNTX01000001.1"/>
</dbReference>
<dbReference type="GO" id="GO:0019622">
    <property type="term" value="P:3-(3-hydroxy)phenylpropionate catabolic process"/>
    <property type="evidence" value="ECO:0007669"/>
    <property type="project" value="TreeGrafter"/>
</dbReference>
<sequence length="394" mass="43796">MADNDAQVVIAGAGPVGMTAALMLANRGVRVHVLEAGEELSSESRASTFHPPTLEMLDELGLAEELRAEGLDVPTFQHRDRSEGLVAEFRLDTLAEDTRFPFRVQCEQSKLTRIILAKVADMPNVQVTFGARVASVDNAPDGVRAVLEDGSTLAADYLIGADGASSAVRTSLGISFEGETYPERYVVISTREDIQAWMPDISYVNYISDPAEWLVLLRTPDHWRAMFPVREGQTETDAVAPENVQRLMATIGERPGGWPILHTTVYRVHQRVAGTYREGRVFLAGDAAHINNPLGGLGMNSGIHDAYLLASLLADRLDGTLEEADLDVYDQRRREVSRAYVAVETDKNWRRIRERDETARQQQFAELREIAADPVRHREHVRHTCMVAEIARAR</sequence>
<keyword evidence="1" id="KW-0560">Oxidoreductase</keyword>
<organism evidence="3 4">
    <name type="scientific">Ruania alba</name>
    <dbReference type="NCBI Taxonomy" id="648782"/>
    <lineage>
        <taxon>Bacteria</taxon>
        <taxon>Bacillati</taxon>
        <taxon>Actinomycetota</taxon>
        <taxon>Actinomycetes</taxon>
        <taxon>Micrococcales</taxon>
        <taxon>Ruaniaceae</taxon>
        <taxon>Ruania</taxon>
    </lineage>
</organism>
<evidence type="ECO:0000256" key="1">
    <source>
        <dbReference type="ARBA" id="ARBA00023002"/>
    </source>
</evidence>
<dbReference type="Pfam" id="PF01494">
    <property type="entry name" value="FAD_binding_3"/>
    <property type="match status" value="1"/>
</dbReference>
<dbReference type="Gene3D" id="3.50.50.60">
    <property type="entry name" value="FAD/NAD(P)-binding domain"/>
    <property type="match status" value="1"/>
</dbReference>
<dbReference type="InterPro" id="IPR050631">
    <property type="entry name" value="PheA/TfdB_FAD_monoxygenase"/>
</dbReference>
<dbReference type="PANTHER" id="PTHR43476">
    <property type="entry name" value="3-(3-HYDROXY-PHENYL)PROPIONATE/3-HYDROXYCINNAMIC ACID HYDROXYLASE"/>
    <property type="match status" value="1"/>
</dbReference>
<evidence type="ECO:0000259" key="2">
    <source>
        <dbReference type="Pfam" id="PF01494"/>
    </source>
</evidence>
<proteinExistence type="predicted"/>
<dbReference type="GO" id="GO:0071949">
    <property type="term" value="F:FAD binding"/>
    <property type="evidence" value="ECO:0007669"/>
    <property type="project" value="InterPro"/>
</dbReference>
<dbReference type="GO" id="GO:0008688">
    <property type="term" value="F:3-(3-hydroxyphenyl)propionate hydroxylase activity"/>
    <property type="evidence" value="ECO:0007669"/>
    <property type="project" value="TreeGrafter"/>
</dbReference>
<gene>
    <name evidence="3" type="ORF">SAMN04488554_1780</name>
</gene>